<proteinExistence type="inferred from homology"/>
<evidence type="ECO:0000256" key="1">
    <source>
        <dbReference type="ARBA" id="ARBA00005695"/>
    </source>
</evidence>
<dbReference type="Gene3D" id="3.40.190.10">
    <property type="entry name" value="Periplasmic binding protein-like II"/>
    <property type="match status" value="1"/>
</dbReference>
<dbReference type="Proteomes" id="UP000753908">
    <property type="component" value="Unassembled WGS sequence"/>
</dbReference>
<dbReference type="Gene3D" id="3.90.76.10">
    <property type="entry name" value="Dipeptide-binding Protein, Domain 1"/>
    <property type="match status" value="1"/>
</dbReference>
<reference evidence="5" key="2">
    <citation type="journal article" date="2022" name="Microbiol. Resour. Announc.">
        <title>Metagenome Sequencing to Explore Phylogenomics of Terrestrial Cyanobacteria.</title>
        <authorList>
            <person name="Ward R.D."/>
            <person name="Stajich J.E."/>
            <person name="Johansen J.R."/>
            <person name="Huntemann M."/>
            <person name="Clum A."/>
            <person name="Foster B."/>
            <person name="Foster B."/>
            <person name="Roux S."/>
            <person name="Palaniappan K."/>
            <person name="Varghese N."/>
            <person name="Mukherjee S."/>
            <person name="Reddy T.B.K."/>
            <person name="Daum C."/>
            <person name="Copeland A."/>
            <person name="Chen I.A."/>
            <person name="Ivanova N.N."/>
            <person name="Kyrpides N.C."/>
            <person name="Shapiro N."/>
            <person name="Eloe-Fadrosh E.A."/>
            <person name="Pietrasiak N."/>
        </authorList>
    </citation>
    <scope>NUCLEOTIDE SEQUENCE</scope>
    <source>
        <strain evidence="5">CPER-KK1</strain>
    </source>
</reference>
<name>A0A951UB77_9CYAN</name>
<dbReference type="PANTHER" id="PTHR30290">
    <property type="entry name" value="PERIPLASMIC BINDING COMPONENT OF ABC TRANSPORTER"/>
    <property type="match status" value="1"/>
</dbReference>
<dbReference type="InterPro" id="IPR030678">
    <property type="entry name" value="Peptide/Ni-bd"/>
</dbReference>
<dbReference type="InterPro" id="IPR039424">
    <property type="entry name" value="SBP_5"/>
</dbReference>
<dbReference type="CDD" id="cd08500">
    <property type="entry name" value="PBP2_NikA_DppA_OppA_like_4"/>
    <property type="match status" value="1"/>
</dbReference>
<keyword evidence="2" id="KW-0813">Transport</keyword>
<dbReference type="PIRSF" id="PIRSF002741">
    <property type="entry name" value="MppA"/>
    <property type="match status" value="1"/>
</dbReference>
<dbReference type="EMBL" id="JAHHIF010000027">
    <property type="protein sequence ID" value="MBW4546584.1"/>
    <property type="molecule type" value="Genomic_DNA"/>
</dbReference>
<sequence>MSIVLPHLHRWLSILLTLMLWVIPGLALGGCNPTELKTEAAQVSQLVLHTISDPKTFNYALKSEFPNIFPFTFEGLTYVNDFTGKIEPALAESWESFDNNQRYVFTLREGLKWSDGAPLTADDVVFTYNDIVFNPEIATDQKDVLKIGTSGTFPKIRTLDARRVEFTLPEPFAPFLRITSGPQDGIVILPKHILRESVITKDANGNPKFASMWGTDANPQEIVVNGAYRVASYVPSQRVVLERNPYYWRKDAQGNPQPYIQRIVWQIVESQETALLQFRSGGLDLTEGWGSMPVEHFGLLKREEKRGNFKLYTAEARPGTIFLSFNLNKGRRNGRPLVDPIKSRWFTSVEFRQAIAYALDRQSMINNTLRGLGELQNSPISVQSPYYISQQEGLKVYDYNLEQSKELLTKAGFKFNDRGQLLDADGNRVRFTLLTNAENKTRVALGAQIKQNLSQIGIQVDFNPIAFNTLVDKLSNTLDWDSYLLGFTGGVEPHDGANVWLPDGGLHAFNQKPQQGQVPIEGREVYDWEAQIGRLYVEGAKTVDEAKRKAIYAETQRITQEYLPMIYLVNSLSMSAVRDRIQNVKYNALGGVVWNIYELKVSD</sequence>
<dbReference type="GO" id="GO:0015833">
    <property type="term" value="P:peptide transport"/>
    <property type="evidence" value="ECO:0007669"/>
    <property type="project" value="TreeGrafter"/>
</dbReference>
<comment type="caution">
    <text evidence="5">The sequence shown here is derived from an EMBL/GenBank/DDBJ whole genome shotgun (WGS) entry which is preliminary data.</text>
</comment>
<dbReference type="InterPro" id="IPR000914">
    <property type="entry name" value="SBP_5_dom"/>
</dbReference>
<evidence type="ECO:0000256" key="2">
    <source>
        <dbReference type="ARBA" id="ARBA00022448"/>
    </source>
</evidence>
<dbReference type="AlphaFoldDB" id="A0A951UB77"/>
<feature type="domain" description="Solute-binding protein family 5" evidence="4">
    <location>
        <begin position="85"/>
        <end position="496"/>
    </location>
</feature>
<protein>
    <submittedName>
        <fullName evidence="5">ABC transporter substrate-binding protein</fullName>
    </submittedName>
</protein>
<reference evidence="5" key="1">
    <citation type="submission" date="2021-05" db="EMBL/GenBank/DDBJ databases">
        <authorList>
            <person name="Pietrasiak N."/>
            <person name="Ward R."/>
            <person name="Stajich J.E."/>
            <person name="Kurbessoian T."/>
        </authorList>
    </citation>
    <scope>NUCLEOTIDE SEQUENCE</scope>
    <source>
        <strain evidence="5">CPER-KK1</strain>
    </source>
</reference>
<dbReference type="PANTHER" id="PTHR30290:SF9">
    <property type="entry name" value="OLIGOPEPTIDE-BINDING PROTEIN APPA"/>
    <property type="match status" value="1"/>
</dbReference>
<dbReference type="SUPFAM" id="SSF53850">
    <property type="entry name" value="Periplasmic binding protein-like II"/>
    <property type="match status" value="1"/>
</dbReference>
<dbReference type="GO" id="GO:0043190">
    <property type="term" value="C:ATP-binding cassette (ABC) transporter complex"/>
    <property type="evidence" value="ECO:0007669"/>
    <property type="project" value="InterPro"/>
</dbReference>
<dbReference type="GO" id="GO:1904680">
    <property type="term" value="F:peptide transmembrane transporter activity"/>
    <property type="evidence" value="ECO:0007669"/>
    <property type="project" value="TreeGrafter"/>
</dbReference>
<dbReference type="GO" id="GO:0042597">
    <property type="term" value="C:periplasmic space"/>
    <property type="evidence" value="ECO:0007669"/>
    <property type="project" value="UniProtKB-ARBA"/>
</dbReference>
<accession>A0A951UB77</accession>
<evidence type="ECO:0000259" key="4">
    <source>
        <dbReference type="Pfam" id="PF00496"/>
    </source>
</evidence>
<keyword evidence="3" id="KW-0732">Signal</keyword>
<evidence type="ECO:0000256" key="3">
    <source>
        <dbReference type="ARBA" id="ARBA00022729"/>
    </source>
</evidence>
<comment type="similarity">
    <text evidence="1">Belongs to the bacterial solute-binding protein 5 family.</text>
</comment>
<dbReference type="Pfam" id="PF00496">
    <property type="entry name" value="SBP_bac_5"/>
    <property type="match status" value="1"/>
</dbReference>
<evidence type="ECO:0000313" key="6">
    <source>
        <dbReference type="Proteomes" id="UP000753908"/>
    </source>
</evidence>
<evidence type="ECO:0000313" key="5">
    <source>
        <dbReference type="EMBL" id="MBW4546584.1"/>
    </source>
</evidence>
<organism evidence="5 6">
    <name type="scientific">Symplocastrum torsivum CPER-KK1</name>
    <dbReference type="NCBI Taxonomy" id="450513"/>
    <lineage>
        <taxon>Bacteria</taxon>
        <taxon>Bacillati</taxon>
        <taxon>Cyanobacteriota</taxon>
        <taxon>Cyanophyceae</taxon>
        <taxon>Oscillatoriophycideae</taxon>
        <taxon>Oscillatoriales</taxon>
        <taxon>Microcoleaceae</taxon>
        <taxon>Symplocastrum</taxon>
    </lineage>
</organism>
<dbReference type="Gene3D" id="3.10.105.10">
    <property type="entry name" value="Dipeptide-binding Protein, Domain 3"/>
    <property type="match status" value="1"/>
</dbReference>
<gene>
    <name evidence="5" type="ORF">KME25_19380</name>
</gene>